<reference evidence="1" key="2">
    <citation type="submission" date="2021-09" db="EMBL/GenBank/DDBJ databases">
        <authorList>
            <person name="Gilroy R."/>
        </authorList>
    </citation>
    <scope>NUCLEOTIDE SEQUENCE</scope>
    <source>
        <strain evidence="1">CHK174-6876</strain>
    </source>
</reference>
<dbReference type="PANTHER" id="PTHR43235:SF1">
    <property type="entry name" value="GLUTAMINE AMIDOTRANSFERASE PB2B2.05-RELATED"/>
    <property type="match status" value="1"/>
</dbReference>
<dbReference type="PANTHER" id="PTHR43235">
    <property type="entry name" value="GLUTAMINE AMIDOTRANSFERASE PB2B2.05-RELATED"/>
    <property type="match status" value="1"/>
</dbReference>
<dbReference type="Gene3D" id="3.40.50.880">
    <property type="match status" value="1"/>
</dbReference>
<keyword evidence="1" id="KW-0378">Hydrolase</keyword>
<comment type="caution">
    <text evidence="1">The sequence shown here is derived from an EMBL/GenBank/DDBJ whole genome shotgun (WGS) entry which is preliminary data.</text>
</comment>
<dbReference type="InterPro" id="IPR044668">
    <property type="entry name" value="PuuD-like"/>
</dbReference>
<sequence length="253" mass="27737">MKPIIGIPSDQLIEVNPRMPDDHPAYAPHDVKEAIYAGDGIPIIIPFPDRVNACQKAAKEQAQFFDGLLLPGGPDVDPLYYDEDPVNGLGMTLSAKDEFEIALIKETLAAGKPIFGICRGIQILNVALGGTLYQDLPSQNKEATIQHTQATLGHYPTHRITLTAQSKLAELFGDKIVVNSRHHQAVKKVAPGLKVTATAADGVIEAVESATGDQILAVQWHPENLWQKDPEQFKLFADFIERTKNYQAAREAR</sequence>
<dbReference type="EMBL" id="DYXG01000035">
    <property type="protein sequence ID" value="HJE96771.1"/>
    <property type="molecule type" value="Genomic_DNA"/>
</dbReference>
<dbReference type="GO" id="GO:0005829">
    <property type="term" value="C:cytosol"/>
    <property type="evidence" value="ECO:0007669"/>
    <property type="project" value="TreeGrafter"/>
</dbReference>
<proteinExistence type="predicted"/>
<name>A0A921K0P7_9LACO</name>
<dbReference type="CDD" id="cd01745">
    <property type="entry name" value="GATase1_2"/>
    <property type="match status" value="1"/>
</dbReference>
<dbReference type="GO" id="GO:0006598">
    <property type="term" value="P:polyamine catabolic process"/>
    <property type="evidence" value="ECO:0007669"/>
    <property type="project" value="TreeGrafter"/>
</dbReference>
<evidence type="ECO:0000313" key="2">
    <source>
        <dbReference type="Proteomes" id="UP000707535"/>
    </source>
</evidence>
<dbReference type="Proteomes" id="UP000707535">
    <property type="component" value="Unassembled WGS sequence"/>
</dbReference>
<dbReference type="PROSITE" id="PS51273">
    <property type="entry name" value="GATASE_TYPE_1"/>
    <property type="match status" value="1"/>
</dbReference>
<dbReference type="Pfam" id="PF07722">
    <property type="entry name" value="Peptidase_C26"/>
    <property type="match status" value="1"/>
</dbReference>
<organism evidence="1 2">
    <name type="scientific">Ligilactobacillus acidipiscis</name>
    <dbReference type="NCBI Taxonomy" id="89059"/>
    <lineage>
        <taxon>Bacteria</taxon>
        <taxon>Bacillati</taxon>
        <taxon>Bacillota</taxon>
        <taxon>Bacilli</taxon>
        <taxon>Lactobacillales</taxon>
        <taxon>Lactobacillaceae</taxon>
        <taxon>Ligilactobacillus</taxon>
    </lineage>
</organism>
<dbReference type="AlphaFoldDB" id="A0A921K0P7"/>
<reference evidence="1" key="1">
    <citation type="journal article" date="2021" name="PeerJ">
        <title>Extensive microbial diversity within the chicken gut microbiome revealed by metagenomics and culture.</title>
        <authorList>
            <person name="Gilroy R."/>
            <person name="Ravi A."/>
            <person name="Getino M."/>
            <person name="Pursley I."/>
            <person name="Horton D.L."/>
            <person name="Alikhan N.F."/>
            <person name="Baker D."/>
            <person name="Gharbi K."/>
            <person name="Hall N."/>
            <person name="Watson M."/>
            <person name="Adriaenssens E.M."/>
            <person name="Foster-Nyarko E."/>
            <person name="Jarju S."/>
            <person name="Secka A."/>
            <person name="Antonio M."/>
            <person name="Oren A."/>
            <person name="Chaudhuri R.R."/>
            <person name="La Ragione R."/>
            <person name="Hildebrand F."/>
            <person name="Pallen M.J."/>
        </authorList>
    </citation>
    <scope>NUCLEOTIDE SEQUENCE</scope>
    <source>
        <strain evidence="1">CHK174-6876</strain>
    </source>
</reference>
<gene>
    <name evidence="1" type="ORF">K8V00_04045</name>
</gene>
<dbReference type="InterPro" id="IPR011697">
    <property type="entry name" value="Peptidase_C26"/>
</dbReference>
<evidence type="ECO:0000313" key="1">
    <source>
        <dbReference type="EMBL" id="HJE96771.1"/>
    </source>
</evidence>
<accession>A0A921K0P7</accession>
<dbReference type="SUPFAM" id="SSF52317">
    <property type="entry name" value="Class I glutamine amidotransferase-like"/>
    <property type="match status" value="1"/>
</dbReference>
<dbReference type="GO" id="GO:0033969">
    <property type="term" value="F:gamma-glutamyl-gamma-aminobutyrate hydrolase activity"/>
    <property type="evidence" value="ECO:0007669"/>
    <property type="project" value="TreeGrafter"/>
</dbReference>
<protein>
    <submittedName>
        <fullName evidence="1">Gamma-glutamyl-gamma-aminobutyrate hydrolase family protein</fullName>
    </submittedName>
</protein>
<dbReference type="InterPro" id="IPR029062">
    <property type="entry name" value="Class_I_gatase-like"/>
</dbReference>